<feature type="domain" description="Cullin family profile" evidence="2">
    <location>
        <begin position="193"/>
        <end position="380"/>
    </location>
</feature>
<dbReference type="InterPro" id="IPR044554">
    <property type="entry name" value="ANAPC2"/>
</dbReference>
<dbReference type="GO" id="GO:0005680">
    <property type="term" value="C:anaphase-promoting complex"/>
    <property type="evidence" value="ECO:0007669"/>
    <property type="project" value="TreeGrafter"/>
</dbReference>
<dbReference type="Pfam" id="PF26557">
    <property type="entry name" value="Cullin_AB"/>
    <property type="match status" value="1"/>
</dbReference>
<dbReference type="FunCoup" id="A0A167N8N2">
    <property type="interactions" value="477"/>
</dbReference>
<reference evidence="4" key="1">
    <citation type="submission" date="2015-06" db="EMBL/GenBank/DDBJ databases">
        <title>Expansion of signal transduction pathways in fungi by whole-genome duplication.</title>
        <authorList>
            <consortium name="DOE Joint Genome Institute"/>
            <person name="Corrochano L.M."/>
            <person name="Kuo A."/>
            <person name="Marcet-Houben M."/>
            <person name="Polaino S."/>
            <person name="Salamov A."/>
            <person name="Villalobos J.M."/>
            <person name="Alvarez M.I."/>
            <person name="Avalos J."/>
            <person name="Benito E.P."/>
            <person name="Benoit I."/>
            <person name="Burger G."/>
            <person name="Camino L.P."/>
            <person name="Canovas D."/>
            <person name="Cerda-Olmedo E."/>
            <person name="Cheng J.-F."/>
            <person name="Dominguez A."/>
            <person name="Elias M."/>
            <person name="Eslava A.P."/>
            <person name="Glaser F."/>
            <person name="Grimwood J."/>
            <person name="Gutierrez G."/>
            <person name="Heitman J."/>
            <person name="Henrissat B."/>
            <person name="Iturriaga E.A."/>
            <person name="Lang B.F."/>
            <person name="Lavin J.L."/>
            <person name="Lee S."/>
            <person name="Li W."/>
            <person name="Lindquist E."/>
            <person name="Lopez-Garcia S."/>
            <person name="Luque E.M."/>
            <person name="Marcos A.T."/>
            <person name="Martin J."/>
            <person name="McCluskey K."/>
            <person name="Medina H.R."/>
            <person name="Miralles-Duran A."/>
            <person name="Miyazaki A."/>
            <person name="Munoz-Torres E."/>
            <person name="Oguiza J.A."/>
            <person name="Ohm R."/>
            <person name="Olmedo M."/>
            <person name="Orejas M."/>
            <person name="Ortiz-Castellanos L."/>
            <person name="Pisabarro A.G."/>
            <person name="Rodriguez-Romero J."/>
            <person name="Ruiz-Herrera J."/>
            <person name="Ruiz-Vazquez R."/>
            <person name="Sanz C."/>
            <person name="Schackwitz W."/>
            <person name="Schmutz J."/>
            <person name="Shahriari M."/>
            <person name="Shelest E."/>
            <person name="Silva-Franco F."/>
            <person name="Soanes D."/>
            <person name="Syed K."/>
            <person name="Tagua V.G."/>
            <person name="Talbot N.J."/>
            <person name="Thon M."/>
            <person name="De vries R.P."/>
            <person name="Wiebenga A."/>
            <person name="Yadav J.S."/>
            <person name="Braun E.L."/>
            <person name="Baker S."/>
            <person name="Garre V."/>
            <person name="Horwitz B."/>
            <person name="Torres-Martinez S."/>
            <person name="Idnurm A."/>
            <person name="Herrera-Estrella A."/>
            <person name="Gabaldon T."/>
            <person name="Grigoriev I.V."/>
        </authorList>
    </citation>
    <scope>NUCLEOTIDE SEQUENCE [LARGE SCALE GENOMIC DNA]</scope>
    <source>
        <strain evidence="4">NRRL 1555(-)</strain>
    </source>
</reference>
<evidence type="ECO:0000256" key="1">
    <source>
        <dbReference type="PROSITE-ProRule" id="PRU00330"/>
    </source>
</evidence>
<dbReference type="GeneID" id="28996345"/>
<dbReference type="GO" id="GO:0007091">
    <property type="term" value="P:metaphase/anaphase transition of mitotic cell cycle"/>
    <property type="evidence" value="ECO:0007669"/>
    <property type="project" value="TreeGrafter"/>
</dbReference>
<dbReference type="RefSeq" id="XP_018293379.1">
    <property type="nucleotide sequence ID" value="XM_018435439.1"/>
</dbReference>
<dbReference type="InParanoid" id="A0A167N8N2"/>
<dbReference type="GO" id="GO:0006511">
    <property type="term" value="P:ubiquitin-dependent protein catabolic process"/>
    <property type="evidence" value="ECO:0007669"/>
    <property type="project" value="InterPro"/>
</dbReference>
<accession>A0A167N8N2</accession>
<dbReference type="GO" id="GO:0031625">
    <property type="term" value="F:ubiquitin protein ligase binding"/>
    <property type="evidence" value="ECO:0007669"/>
    <property type="project" value="InterPro"/>
</dbReference>
<evidence type="ECO:0000259" key="2">
    <source>
        <dbReference type="PROSITE" id="PS50069"/>
    </source>
</evidence>
<comment type="similarity">
    <text evidence="1">Belongs to the cullin family.</text>
</comment>
<organism evidence="3 4">
    <name type="scientific">Phycomyces blakesleeanus (strain ATCC 8743b / DSM 1359 / FGSC 10004 / NBRC 33097 / NRRL 1555)</name>
    <dbReference type="NCBI Taxonomy" id="763407"/>
    <lineage>
        <taxon>Eukaryota</taxon>
        <taxon>Fungi</taxon>
        <taxon>Fungi incertae sedis</taxon>
        <taxon>Mucoromycota</taxon>
        <taxon>Mucoromycotina</taxon>
        <taxon>Mucoromycetes</taxon>
        <taxon>Mucorales</taxon>
        <taxon>Phycomycetaceae</taxon>
        <taxon>Phycomyces</taxon>
    </lineage>
</organism>
<dbReference type="AlphaFoldDB" id="A0A167N8N2"/>
<dbReference type="SUPFAM" id="SSF75632">
    <property type="entry name" value="Cullin homology domain"/>
    <property type="match status" value="1"/>
</dbReference>
<protein>
    <submittedName>
        <fullName evidence="3">Cullin</fullName>
    </submittedName>
</protein>
<sequence length="433" mass="50534">MECIQYNLLDLIDDFPNSMSNVNDLRLEMEKYNDAKQRITEFQEEMKLRLLHQGASSVEIVRFYILCIRTFRYLDPSCELLLPVVEMMEETYRKDMVHAVVKRIREDDDNSLCPDPEDTYVFDADELGKSVSEGYYPLCEDKGEFCKDPKKEKKKESSSHYLFLVERQWLERKSLDIVAMLFTLCETQESLAKENFVKEYQDQLGKALLKDPGYDTETEIIRLEKINERLLGGAMQSCSIMIKDMEKSAQLNDRIRKSTSVWPTDFKALVLSRHYWMDPEDDIPEQTLRLDTPCIESMEIYEQKYPIIQPSRTLNWLPEQGSVTIELTFKSRTIEMSVDPITATVISQFSTKDITFTAKQIAKNIGVPSKIAFKSLVFWQQQNILAITKDHHFQLMLIMAITTTTTVQYCVYFDLVICCQNCTLYDLVYSDIK</sequence>
<dbReference type="InterPro" id="IPR036317">
    <property type="entry name" value="Cullin_homology_sf"/>
</dbReference>
<dbReference type="PANTHER" id="PTHR45957">
    <property type="entry name" value="ANAPHASE-PROMOTING COMPLEX SUBUNIT 2"/>
    <property type="match status" value="1"/>
</dbReference>
<dbReference type="STRING" id="763407.A0A167N8N2"/>
<name>A0A167N8N2_PHYB8</name>
<dbReference type="InterPro" id="IPR057975">
    <property type="entry name" value="TPR_ANAPC2"/>
</dbReference>
<dbReference type="PANTHER" id="PTHR45957:SF1">
    <property type="entry name" value="ANAPHASE-PROMOTING COMPLEX SUBUNIT 2"/>
    <property type="match status" value="1"/>
</dbReference>
<dbReference type="Gene3D" id="1.20.1310.10">
    <property type="entry name" value="Cullin Repeats"/>
    <property type="match status" value="1"/>
</dbReference>
<dbReference type="EMBL" id="KV440977">
    <property type="protein sequence ID" value="OAD75339.1"/>
    <property type="molecule type" value="Genomic_DNA"/>
</dbReference>
<dbReference type="InterPro" id="IPR016158">
    <property type="entry name" value="Cullin_homology"/>
</dbReference>
<proteinExistence type="inferred from homology"/>
<dbReference type="SMART" id="SM00182">
    <property type="entry name" value="CULLIN"/>
    <property type="match status" value="1"/>
</dbReference>
<dbReference type="PROSITE" id="PS50069">
    <property type="entry name" value="CULLIN_2"/>
    <property type="match status" value="1"/>
</dbReference>
<evidence type="ECO:0000313" key="3">
    <source>
        <dbReference type="EMBL" id="OAD75339.1"/>
    </source>
</evidence>
<dbReference type="VEuPathDB" id="FungiDB:PHYBLDRAFT_166592"/>
<dbReference type="OrthoDB" id="5581181at2759"/>
<dbReference type="Proteomes" id="UP000077315">
    <property type="component" value="Unassembled WGS sequence"/>
</dbReference>
<gene>
    <name evidence="3" type="ORF">PHYBLDRAFT_166592</name>
</gene>
<dbReference type="InterPro" id="IPR059120">
    <property type="entry name" value="Cullin-like_AB"/>
</dbReference>
<dbReference type="Pfam" id="PF25773">
    <property type="entry name" value="TPR_ANAPC2"/>
    <property type="match status" value="1"/>
</dbReference>
<dbReference type="GO" id="GO:0070979">
    <property type="term" value="P:protein K11-linked ubiquitination"/>
    <property type="evidence" value="ECO:0007669"/>
    <property type="project" value="TreeGrafter"/>
</dbReference>
<evidence type="ECO:0000313" key="4">
    <source>
        <dbReference type="Proteomes" id="UP000077315"/>
    </source>
</evidence>
<dbReference type="Gene3D" id="3.30.230.130">
    <property type="entry name" value="Cullin, Chain C, Domain 2"/>
    <property type="match status" value="1"/>
</dbReference>
<keyword evidence="4" id="KW-1185">Reference proteome</keyword>